<evidence type="ECO:0000313" key="1">
    <source>
        <dbReference type="EMBL" id="GMI54261.1"/>
    </source>
</evidence>
<dbReference type="CDD" id="cd11537">
    <property type="entry name" value="NTP-PPase_RS21-C6_like"/>
    <property type="match status" value="1"/>
</dbReference>
<sequence>MSSLVPPLLFLCGPLLSRYLSPPLPPPLLLSLPSPLPRAPASPRHLVLAMLSSLGRLCELFSSSPSYPSPAQRPAAASALARFFLALRAVSLATGHELSAEVGRKLALNARKYPAELCYGKAGKYTDYTGETGIAKDRASQAGGAGSAVATVPGVVAAIGEFVRERGWAQFHTPRNVLLALSGEAGELAEVFQWKGEAKYGGWGCEEAGGAGAYKEADRVQIGQELADCAIYAARLSELIGVDLDMAIRLELRKA</sequence>
<name>A0ABQ6NC50_9STRA</name>
<evidence type="ECO:0000313" key="2">
    <source>
        <dbReference type="Proteomes" id="UP001165060"/>
    </source>
</evidence>
<accession>A0ABQ6NC50</accession>
<reference evidence="1 2" key="1">
    <citation type="journal article" date="2023" name="Commun. Biol.">
        <title>Genome analysis of Parmales, the sister group of diatoms, reveals the evolutionary specialization of diatoms from phago-mixotrophs to photoautotrophs.</title>
        <authorList>
            <person name="Ban H."/>
            <person name="Sato S."/>
            <person name="Yoshikawa S."/>
            <person name="Yamada K."/>
            <person name="Nakamura Y."/>
            <person name="Ichinomiya M."/>
            <person name="Sato N."/>
            <person name="Blanc-Mathieu R."/>
            <person name="Endo H."/>
            <person name="Kuwata A."/>
            <person name="Ogata H."/>
        </authorList>
    </citation>
    <scope>NUCLEOTIDE SEQUENCE [LARGE SCALE GENOMIC DNA]</scope>
</reference>
<proteinExistence type="predicted"/>
<keyword evidence="2" id="KW-1185">Reference proteome</keyword>
<dbReference type="PANTHER" id="PTHR46523">
    <property type="entry name" value="DCTP PYROPHOSPHATASE 1"/>
    <property type="match status" value="1"/>
</dbReference>
<dbReference type="Gene3D" id="1.10.287.1080">
    <property type="entry name" value="MazG-like"/>
    <property type="match status" value="1"/>
</dbReference>
<protein>
    <submittedName>
        <fullName evidence="1">Uncharacterized protein</fullName>
    </submittedName>
</protein>
<dbReference type="InterPro" id="IPR025984">
    <property type="entry name" value="DCTPP"/>
</dbReference>
<comment type="caution">
    <text evidence="1">The sequence shown here is derived from an EMBL/GenBank/DDBJ whole genome shotgun (WGS) entry which is preliminary data.</text>
</comment>
<gene>
    <name evidence="1" type="ORF">TeGR_g7060</name>
</gene>
<dbReference type="SUPFAM" id="SSF101386">
    <property type="entry name" value="all-alpha NTP pyrophosphatases"/>
    <property type="match status" value="2"/>
</dbReference>
<dbReference type="InterPro" id="IPR052555">
    <property type="entry name" value="dCTP_Pyrophosphatase"/>
</dbReference>
<dbReference type="EMBL" id="BRYB01006651">
    <property type="protein sequence ID" value="GMI54261.1"/>
    <property type="molecule type" value="Genomic_DNA"/>
</dbReference>
<organism evidence="1 2">
    <name type="scientific">Tetraparma gracilis</name>
    <dbReference type="NCBI Taxonomy" id="2962635"/>
    <lineage>
        <taxon>Eukaryota</taxon>
        <taxon>Sar</taxon>
        <taxon>Stramenopiles</taxon>
        <taxon>Ochrophyta</taxon>
        <taxon>Bolidophyceae</taxon>
        <taxon>Parmales</taxon>
        <taxon>Triparmaceae</taxon>
        <taxon>Tetraparma</taxon>
    </lineage>
</organism>
<dbReference type="PANTHER" id="PTHR46523:SF1">
    <property type="entry name" value="DCTP PYROPHOSPHATASE 1"/>
    <property type="match status" value="1"/>
</dbReference>
<dbReference type="Proteomes" id="UP001165060">
    <property type="component" value="Unassembled WGS sequence"/>
</dbReference>